<dbReference type="GO" id="GO:0003677">
    <property type="term" value="F:DNA binding"/>
    <property type="evidence" value="ECO:0007669"/>
    <property type="project" value="InterPro"/>
</dbReference>
<dbReference type="InterPro" id="IPR029063">
    <property type="entry name" value="SAM-dependent_MTases_sf"/>
</dbReference>
<dbReference type="GO" id="GO:0032259">
    <property type="term" value="P:methylation"/>
    <property type="evidence" value="ECO:0007669"/>
    <property type="project" value="UniProtKB-KW"/>
</dbReference>
<dbReference type="Gene3D" id="3.40.50.150">
    <property type="entry name" value="Vaccinia Virus protein VP39"/>
    <property type="match status" value="1"/>
</dbReference>
<dbReference type="Pfam" id="PF01555">
    <property type="entry name" value="N6_N4_Mtase"/>
    <property type="match status" value="1"/>
</dbReference>
<dbReference type="EMBL" id="LAZR01000555">
    <property type="protein sequence ID" value="KKN64438.1"/>
    <property type="molecule type" value="Genomic_DNA"/>
</dbReference>
<keyword evidence="1" id="KW-0489">Methyltransferase</keyword>
<proteinExistence type="predicted"/>
<evidence type="ECO:0000256" key="1">
    <source>
        <dbReference type="ARBA" id="ARBA00022603"/>
    </source>
</evidence>
<accession>A0A0F9VF68</accession>
<name>A0A0F9VF68_9ZZZZ</name>
<comment type="caution">
    <text evidence="4">The sequence shown here is derived from an EMBL/GenBank/DDBJ whole genome shotgun (WGS) entry which is preliminary data.</text>
</comment>
<evidence type="ECO:0000256" key="2">
    <source>
        <dbReference type="ARBA" id="ARBA00022679"/>
    </source>
</evidence>
<dbReference type="GO" id="GO:0008170">
    <property type="term" value="F:N-methyltransferase activity"/>
    <property type="evidence" value="ECO:0007669"/>
    <property type="project" value="InterPro"/>
</dbReference>
<organism evidence="4">
    <name type="scientific">marine sediment metagenome</name>
    <dbReference type="NCBI Taxonomy" id="412755"/>
    <lineage>
        <taxon>unclassified sequences</taxon>
        <taxon>metagenomes</taxon>
        <taxon>ecological metagenomes</taxon>
    </lineage>
</organism>
<feature type="domain" description="DNA methylase N-4/N-6" evidence="3">
    <location>
        <begin position="26"/>
        <end position="253"/>
    </location>
</feature>
<dbReference type="InterPro" id="IPR002941">
    <property type="entry name" value="DNA_methylase_N4/N6"/>
</dbReference>
<dbReference type="InterPro" id="IPR001091">
    <property type="entry name" value="RM_Methyltransferase"/>
</dbReference>
<keyword evidence="2" id="KW-0808">Transferase</keyword>
<dbReference type="PRINTS" id="PR00508">
    <property type="entry name" value="S21N4MTFRASE"/>
</dbReference>
<sequence>MINEVIKGDCEKILLSLKDKQFFNGIHLTFLDPPFNQGKKYNSHMDSMPEEEYWNWMERVIEKIYELTVDGGAIYFMQREKNTEYVLRTLRETGWTFQNLIIWSKLTSAIPSKIRFSKKFQIIAFFTKGKPLAFNSLRYEPPLLAMHEYERETGMYVTDIWDDIRELTSGFFAGEEAIRIKNDKLFTKEGERFHKQQSPIELLTRIILSSSKPGDFILDPFAGTGVTSIVAKQLERNSISIELDTQNIDLINKRLALMRQADNIEKFQSNYAYTSNLEEIWKQGSSHDDSKVENYNFEDIQKIKLNNILLMKETVKNSLINEFNIPKEKIKFDYRYKDDDKKVHRFELIVHCDIKKKVIFRLIYAKSLNQADLLVKKIILEKNLVKKKNPEFFIVFVISGVAFKNKLNEIDLENNECLIIPFFGWEKVFSIPSFSQSLKDQKIFKFHNKQTSLNGFS</sequence>
<dbReference type="AlphaFoldDB" id="A0A0F9VF68"/>
<evidence type="ECO:0000259" key="3">
    <source>
        <dbReference type="Pfam" id="PF01555"/>
    </source>
</evidence>
<evidence type="ECO:0000313" key="4">
    <source>
        <dbReference type="EMBL" id="KKN64438.1"/>
    </source>
</evidence>
<dbReference type="SUPFAM" id="SSF53335">
    <property type="entry name" value="S-adenosyl-L-methionine-dependent methyltransferases"/>
    <property type="match status" value="1"/>
</dbReference>
<reference evidence="4" key="1">
    <citation type="journal article" date="2015" name="Nature">
        <title>Complex archaea that bridge the gap between prokaryotes and eukaryotes.</title>
        <authorList>
            <person name="Spang A."/>
            <person name="Saw J.H."/>
            <person name="Jorgensen S.L."/>
            <person name="Zaremba-Niedzwiedzka K."/>
            <person name="Martijn J."/>
            <person name="Lind A.E."/>
            <person name="van Eijk R."/>
            <person name="Schleper C."/>
            <person name="Guy L."/>
            <person name="Ettema T.J."/>
        </authorList>
    </citation>
    <scope>NUCLEOTIDE SEQUENCE</scope>
</reference>
<protein>
    <recommendedName>
        <fullName evidence="3">DNA methylase N-4/N-6 domain-containing protein</fullName>
    </recommendedName>
</protein>
<gene>
    <name evidence="4" type="ORF">LCGC14_0491810</name>
</gene>